<keyword evidence="2" id="KW-1185">Reference proteome</keyword>
<organism evidence="1 2">
    <name type="scientific">Ottowia oryzae</name>
    <dbReference type="NCBI Taxonomy" id="2109914"/>
    <lineage>
        <taxon>Bacteria</taxon>
        <taxon>Pseudomonadati</taxon>
        <taxon>Pseudomonadota</taxon>
        <taxon>Betaproteobacteria</taxon>
        <taxon>Burkholderiales</taxon>
        <taxon>Comamonadaceae</taxon>
        <taxon>Ottowia</taxon>
    </lineage>
</organism>
<dbReference type="AlphaFoldDB" id="A0A2S0MFQ5"/>
<dbReference type="EMBL" id="CP027666">
    <property type="protein sequence ID" value="AVO34690.1"/>
    <property type="molecule type" value="Genomic_DNA"/>
</dbReference>
<protein>
    <submittedName>
        <fullName evidence="1">Uncharacterized protein</fullName>
    </submittedName>
</protein>
<dbReference type="RefSeq" id="WP_106703242.1">
    <property type="nucleotide sequence ID" value="NZ_CP027666.1"/>
</dbReference>
<evidence type="ECO:0000313" key="2">
    <source>
        <dbReference type="Proteomes" id="UP000239709"/>
    </source>
</evidence>
<reference evidence="1 2" key="1">
    <citation type="submission" date="2018-03" db="EMBL/GenBank/DDBJ databases">
        <title>Genome sequencing of Ottowia sp.</title>
        <authorList>
            <person name="Kim S.-J."/>
            <person name="Heo J."/>
            <person name="Kwon S.-W."/>
        </authorList>
    </citation>
    <scope>NUCLEOTIDE SEQUENCE [LARGE SCALE GENOMIC DNA]</scope>
    <source>
        <strain evidence="1 2">KADR8-3</strain>
    </source>
</reference>
<gene>
    <name evidence="1" type="ORF">C6570_10980</name>
</gene>
<sequence length="74" mass="7587">MNRPAPTPPGATRHKPLTVLTVVAVALAFAVLAFAPAKPPVTPDEVTGAIEHLTTGAEASALSQRTSAHLPEKP</sequence>
<dbReference type="Proteomes" id="UP000239709">
    <property type="component" value="Chromosome"/>
</dbReference>
<evidence type="ECO:0000313" key="1">
    <source>
        <dbReference type="EMBL" id="AVO34690.1"/>
    </source>
</evidence>
<dbReference type="KEGG" id="otk:C6570_10980"/>
<proteinExistence type="predicted"/>
<name>A0A2S0MFQ5_9BURK</name>
<accession>A0A2S0MFQ5</accession>